<keyword evidence="3" id="KW-0547">Nucleotide-binding</keyword>
<gene>
    <name evidence="3" type="ORF">ACFHYQ_01325</name>
</gene>
<evidence type="ECO:0000259" key="2">
    <source>
        <dbReference type="Pfam" id="PF13581"/>
    </source>
</evidence>
<name>A0ABV6TXK6_9ACTN</name>
<sequence>MRKDARAAAQARQLTSGALTALGVHPELVSDAVLMVSELTGNAVLYGETPFELVLRSEQDELYVEVIDGGTINPVMRVASAEEEHGRGLSIVFELSGGRCGYRHNVAYSTRRDRYGKAVWFAIPLNRQAPAPETSGDSI</sequence>
<protein>
    <submittedName>
        <fullName evidence="3">ATP-binding protein</fullName>
    </submittedName>
</protein>
<evidence type="ECO:0000313" key="4">
    <source>
        <dbReference type="Proteomes" id="UP001589870"/>
    </source>
</evidence>
<reference evidence="3 4" key="1">
    <citation type="submission" date="2024-09" db="EMBL/GenBank/DDBJ databases">
        <authorList>
            <person name="Sun Q."/>
            <person name="Mori K."/>
        </authorList>
    </citation>
    <scope>NUCLEOTIDE SEQUENCE [LARGE SCALE GENOMIC DNA]</scope>
    <source>
        <strain evidence="3 4">TBRC 1851</strain>
    </source>
</reference>
<dbReference type="InterPro" id="IPR003594">
    <property type="entry name" value="HATPase_dom"/>
</dbReference>
<dbReference type="GO" id="GO:0005524">
    <property type="term" value="F:ATP binding"/>
    <property type="evidence" value="ECO:0007669"/>
    <property type="project" value="UniProtKB-KW"/>
</dbReference>
<dbReference type="PANTHER" id="PTHR35526:SF3">
    <property type="entry name" value="ANTI-SIGMA-F FACTOR RSBW"/>
    <property type="match status" value="1"/>
</dbReference>
<keyword evidence="4" id="KW-1185">Reference proteome</keyword>
<keyword evidence="1" id="KW-0418">Kinase</keyword>
<proteinExistence type="predicted"/>
<dbReference type="PANTHER" id="PTHR35526">
    <property type="entry name" value="ANTI-SIGMA-F FACTOR RSBW-RELATED"/>
    <property type="match status" value="1"/>
</dbReference>
<keyword evidence="1" id="KW-0808">Transferase</keyword>
<dbReference type="Pfam" id="PF13581">
    <property type="entry name" value="HATPase_c_2"/>
    <property type="match status" value="1"/>
</dbReference>
<dbReference type="Proteomes" id="UP001589870">
    <property type="component" value="Unassembled WGS sequence"/>
</dbReference>
<dbReference type="InterPro" id="IPR050267">
    <property type="entry name" value="Anti-sigma-factor_SerPK"/>
</dbReference>
<evidence type="ECO:0000313" key="3">
    <source>
        <dbReference type="EMBL" id="MFC0860927.1"/>
    </source>
</evidence>
<dbReference type="EMBL" id="JBHMQT010000003">
    <property type="protein sequence ID" value="MFC0860927.1"/>
    <property type="molecule type" value="Genomic_DNA"/>
</dbReference>
<dbReference type="CDD" id="cd16936">
    <property type="entry name" value="HATPase_RsbW-like"/>
    <property type="match status" value="1"/>
</dbReference>
<accession>A0ABV6TXK6</accession>
<dbReference type="InterPro" id="IPR036890">
    <property type="entry name" value="HATPase_C_sf"/>
</dbReference>
<keyword evidence="3" id="KW-0067">ATP-binding</keyword>
<comment type="caution">
    <text evidence="3">The sequence shown here is derived from an EMBL/GenBank/DDBJ whole genome shotgun (WGS) entry which is preliminary data.</text>
</comment>
<keyword evidence="1" id="KW-0723">Serine/threonine-protein kinase</keyword>
<feature type="domain" description="Histidine kinase/HSP90-like ATPase" evidence="2">
    <location>
        <begin position="4"/>
        <end position="95"/>
    </location>
</feature>
<evidence type="ECO:0000256" key="1">
    <source>
        <dbReference type="ARBA" id="ARBA00022527"/>
    </source>
</evidence>
<dbReference type="Gene3D" id="3.30.565.10">
    <property type="entry name" value="Histidine kinase-like ATPase, C-terminal domain"/>
    <property type="match status" value="1"/>
</dbReference>
<organism evidence="3 4">
    <name type="scientific">Sphaerimonospora cavernae</name>
    <dbReference type="NCBI Taxonomy" id="1740611"/>
    <lineage>
        <taxon>Bacteria</taxon>
        <taxon>Bacillati</taxon>
        <taxon>Actinomycetota</taxon>
        <taxon>Actinomycetes</taxon>
        <taxon>Streptosporangiales</taxon>
        <taxon>Streptosporangiaceae</taxon>
        <taxon>Sphaerimonospora</taxon>
    </lineage>
</organism>
<dbReference type="SUPFAM" id="SSF55874">
    <property type="entry name" value="ATPase domain of HSP90 chaperone/DNA topoisomerase II/histidine kinase"/>
    <property type="match status" value="1"/>
</dbReference>